<evidence type="ECO:0000256" key="5">
    <source>
        <dbReference type="ARBA" id="ARBA00022801"/>
    </source>
</evidence>
<dbReference type="NCBIfam" id="TIGR01250">
    <property type="entry name" value="pro_imino_pep_2"/>
    <property type="match status" value="1"/>
</dbReference>
<dbReference type="PANTHER" id="PTHR43194">
    <property type="entry name" value="HYDROLASE ALPHA/BETA FOLD FAMILY"/>
    <property type="match status" value="1"/>
</dbReference>
<dbReference type="Proteomes" id="UP000537260">
    <property type="component" value="Unassembled WGS sequence"/>
</dbReference>
<dbReference type="InterPro" id="IPR005945">
    <property type="entry name" value="Pro_imino_pep"/>
</dbReference>
<dbReference type="InterPro" id="IPR050228">
    <property type="entry name" value="Carboxylesterase_BioH"/>
</dbReference>
<evidence type="ECO:0000256" key="8">
    <source>
        <dbReference type="PIRSR" id="PIRSR005539-1"/>
    </source>
</evidence>
<dbReference type="PANTHER" id="PTHR43194:SF2">
    <property type="entry name" value="PEROXISOMAL MEMBRANE PROTEIN LPX1"/>
    <property type="match status" value="1"/>
</dbReference>
<keyword evidence="5 7" id="KW-0378">Hydrolase</keyword>
<evidence type="ECO:0000259" key="9">
    <source>
        <dbReference type="Pfam" id="PF00561"/>
    </source>
</evidence>
<dbReference type="Pfam" id="PF00561">
    <property type="entry name" value="Abhydrolase_1"/>
    <property type="match status" value="1"/>
</dbReference>
<dbReference type="PIRSF" id="PIRSF005539">
    <property type="entry name" value="Pept_S33_TRI_F1"/>
    <property type="match status" value="1"/>
</dbReference>
<name>A0A7Z0EFQ5_9MICO</name>
<keyword evidence="11" id="KW-1185">Reference proteome</keyword>
<dbReference type="AlphaFoldDB" id="A0A7Z0EFQ5"/>
<evidence type="ECO:0000313" key="10">
    <source>
        <dbReference type="EMBL" id="NYJ20700.1"/>
    </source>
</evidence>
<dbReference type="InterPro" id="IPR000073">
    <property type="entry name" value="AB_hydrolase_1"/>
</dbReference>
<dbReference type="GO" id="GO:0004177">
    <property type="term" value="F:aminopeptidase activity"/>
    <property type="evidence" value="ECO:0007669"/>
    <property type="project" value="UniProtKB-EC"/>
</dbReference>
<feature type="active site" evidence="8">
    <location>
        <position position="250"/>
    </location>
</feature>
<evidence type="ECO:0000256" key="3">
    <source>
        <dbReference type="ARBA" id="ARBA00012568"/>
    </source>
</evidence>
<comment type="catalytic activity">
    <reaction evidence="1">
        <text>Release of N-terminal proline from a peptide.</text>
        <dbReference type="EC" id="3.4.11.5"/>
    </reaction>
</comment>
<dbReference type="Gene3D" id="3.40.50.1820">
    <property type="entry name" value="alpha/beta hydrolase"/>
    <property type="match status" value="1"/>
</dbReference>
<dbReference type="PRINTS" id="PR00793">
    <property type="entry name" value="PROAMNOPTASE"/>
</dbReference>
<dbReference type="GO" id="GO:0006508">
    <property type="term" value="P:proteolysis"/>
    <property type="evidence" value="ECO:0007669"/>
    <property type="project" value="InterPro"/>
</dbReference>
<organism evidence="10 11">
    <name type="scientific">Glaciibacter psychrotolerans</name>
    <dbReference type="NCBI Taxonomy" id="670054"/>
    <lineage>
        <taxon>Bacteria</taxon>
        <taxon>Bacillati</taxon>
        <taxon>Actinomycetota</taxon>
        <taxon>Actinomycetes</taxon>
        <taxon>Micrococcales</taxon>
        <taxon>Microbacteriaceae</taxon>
        <taxon>Glaciibacter</taxon>
    </lineage>
</organism>
<evidence type="ECO:0000256" key="6">
    <source>
        <dbReference type="ARBA" id="ARBA00029605"/>
    </source>
</evidence>
<feature type="domain" description="AB hydrolase-1" evidence="9">
    <location>
        <begin position="33"/>
        <end position="284"/>
    </location>
</feature>
<sequence length="304" mass="33460">MHHVSTSTTIPFREWKTWVRLTEPEQPLEGALPLIVLHGGPGMAHNYVRNIGELASTGRTVIHYDQLGCGNSTHLPDAPAEFWNPQLFVDEFLNLVEQLGLTEYHLLGQSWGGMLAAEIATRRPAGLASVMICNSPASMQLWADGARALRAQLPADVQDALTRHEEAGSILDPEYLRAADVFYQRHVCMITPNPVDFQESVDQMEAEPTVYHTMNGPNEFHVIGSMRSWSIIDRLGAISAPTLVVAGEHDEATPETWQPFVDGITGATSHIFPNASHCVHLEHPAEFRAVIAEFIASHDGHPAT</sequence>
<proteinExistence type="inferred from homology"/>
<comment type="similarity">
    <text evidence="2 7">Belongs to the peptidase S33 family.</text>
</comment>
<dbReference type="InterPro" id="IPR029058">
    <property type="entry name" value="AB_hydrolase_fold"/>
</dbReference>
<dbReference type="EMBL" id="JACCFM010000001">
    <property type="protein sequence ID" value="NYJ20700.1"/>
    <property type="molecule type" value="Genomic_DNA"/>
</dbReference>
<dbReference type="InterPro" id="IPR002410">
    <property type="entry name" value="Peptidase_S33"/>
</dbReference>
<dbReference type="SUPFAM" id="SSF53474">
    <property type="entry name" value="alpha/beta-Hydrolases"/>
    <property type="match status" value="1"/>
</dbReference>
<accession>A0A7Z0EFQ5</accession>
<dbReference type="RefSeq" id="WP_343062581.1">
    <property type="nucleotide sequence ID" value="NZ_JACCFM010000001.1"/>
</dbReference>
<feature type="active site" description="Nucleophile" evidence="8">
    <location>
        <position position="110"/>
    </location>
</feature>
<evidence type="ECO:0000256" key="1">
    <source>
        <dbReference type="ARBA" id="ARBA00001585"/>
    </source>
</evidence>
<gene>
    <name evidence="10" type="ORF">HNR05_002491</name>
</gene>
<reference evidence="10 11" key="1">
    <citation type="submission" date="2020-07" db="EMBL/GenBank/DDBJ databases">
        <title>Sequencing the genomes of 1000 actinobacteria strains.</title>
        <authorList>
            <person name="Klenk H.-P."/>
        </authorList>
    </citation>
    <scope>NUCLEOTIDE SEQUENCE [LARGE SCALE GENOMIC DNA]</scope>
    <source>
        <strain evidence="10 11">LI1</strain>
    </source>
</reference>
<feature type="active site" description="Proton donor" evidence="8">
    <location>
        <position position="277"/>
    </location>
</feature>
<evidence type="ECO:0000256" key="7">
    <source>
        <dbReference type="PIRNR" id="PIRNR005539"/>
    </source>
</evidence>
<dbReference type="EC" id="3.4.11.5" evidence="3"/>
<evidence type="ECO:0000256" key="4">
    <source>
        <dbReference type="ARBA" id="ARBA00021843"/>
    </source>
</evidence>
<evidence type="ECO:0000313" key="11">
    <source>
        <dbReference type="Proteomes" id="UP000537260"/>
    </source>
</evidence>
<evidence type="ECO:0000256" key="2">
    <source>
        <dbReference type="ARBA" id="ARBA00010088"/>
    </source>
</evidence>
<comment type="caution">
    <text evidence="10">The sequence shown here is derived from an EMBL/GenBank/DDBJ whole genome shotgun (WGS) entry which is preliminary data.</text>
</comment>
<protein>
    <recommendedName>
        <fullName evidence="4">Proline iminopeptidase</fullName>
        <ecNumber evidence="3">3.4.11.5</ecNumber>
    </recommendedName>
    <alternativeName>
        <fullName evidence="6">Prolyl aminopeptidase</fullName>
    </alternativeName>
</protein>